<evidence type="ECO:0000313" key="2">
    <source>
        <dbReference type="EMBL" id="QNN54313.1"/>
    </source>
</evidence>
<proteinExistence type="predicted"/>
<organism evidence="2 3">
    <name type="scientific">Nocardioides mesophilus</name>
    <dbReference type="NCBI Taxonomy" id="433659"/>
    <lineage>
        <taxon>Bacteria</taxon>
        <taxon>Bacillati</taxon>
        <taxon>Actinomycetota</taxon>
        <taxon>Actinomycetes</taxon>
        <taxon>Propionibacteriales</taxon>
        <taxon>Nocardioidaceae</taxon>
        <taxon>Nocardioides</taxon>
    </lineage>
</organism>
<name>A0A7G9RFD8_9ACTN</name>
<dbReference type="EMBL" id="CP060713">
    <property type="protein sequence ID" value="QNN54313.1"/>
    <property type="molecule type" value="Genomic_DNA"/>
</dbReference>
<dbReference type="Proteomes" id="UP000515947">
    <property type="component" value="Chromosome"/>
</dbReference>
<accession>A0A7G9RFD8</accession>
<keyword evidence="1" id="KW-0472">Membrane</keyword>
<evidence type="ECO:0000256" key="1">
    <source>
        <dbReference type="SAM" id="Phobius"/>
    </source>
</evidence>
<dbReference type="RefSeq" id="WP_187580153.1">
    <property type="nucleotide sequence ID" value="NZ_CP060713.1"/>
</dbReference>
<evidence type="ECO:0008006" key="4">
    <source>
        <dbReference type="Google" id="ProtNLM"/>
    </source>
</evidence>
<keyword evidence="3" id="KW-1185">Reference proteome</keyword>
<keyword evidence="1" id="KW-1133">Transmembrane helix</keyword>
<evidence type="ECO:0000313" key="3">
    <source>
        <dbReference type="Proteomes" id="UP000515947"/>
    </source>
</evidence>
<gene>
    <name evidence="2" type="ORF">H9L09_08250</name>
</gene>
<sequence length="86" mass="8778">MSDSYGAQSYPAPPPDPTGYGSGYGYAPAPIPYASWIQRVGGYVIDMLVVLPGYAIVLIGLALAPATMDPVASTTPGGSLGFGARR</sequence>
<dbReference type="AlphaFoldDB" id="A0A7G9RFD8"/>
<feature type="transmembrane region" description="Helical" evidence="1">
    <location>
        <begin position="43"/>
        <end position="64"/>
    </location>
</feature>
<reference evidence="2 3" key="1">
    <citation type="submission" date="2020-08" db="EMBL/GenBank/DDBJ databases">
        <title>Genome sequence of Nocardioides mesophilus KACC 16243T.</title>
        <authorList>
            <person name="Hyun D.-W."/>
            <person name="Bae J.-W."/>
        </authorList>
    </citation>
    <scope>NUCLEOTIDE SEQUENCE [LARGE SCALE GENOMIC DNA]</scope>
    <source>
        <strain evidence="2 3">KACC 16243</strain>
    </source>
</reference>
<protein>
    <recommendedName>
        <fullName evidence="4">RDD family protein</fullName>
    </recommendedName>
</protein>
<dbReference type="KEGG" id="nmes:H9L09_08250"/>
<keyword evidence="1" id="KW-0812">Transmembrane</keyword>